<name>A0A5J4S7Y9_9ZZZZ</name>
<dbReference type="EMBL" id="SNRY01000337">
    <property type="protein sequence ID" value="KAA6342249.1"/>
    <property type="molecule type" value="Genomic_DNA"/>
</dbReference>
<reference evidence="2" key="1">
    <citation type="submission" date="2019-03" db="EMBL/GenBank/DDBJ databases">
        <title>Single cell metagenomics reveals metabolic interactions within the superorganism composed of flagellate Streblomastix strix and complex community of Bacteroidetes bacteria on its surface.</title>
        <authorList>
            <person name="Treitli S.C."/>
            <person name="Kolisko M."/>
            <person name="Husnik F."/>
            <person name="Keeling P."/>
            <person name="Hampl V."/>
        </authorList>
    </citation>
    <scope>NUCLEOTIDE SEQUENCE</scope>
    <source>
        <strain evidence="2">STM</strain>
    </source>
</reference>
<proteinExistence type="predicted"/>
<sequence length="274" mass="31786">MSTEEDKKKGDINDNKELPINPQTGRVNEMVTVVIPYVKRFALDKKLEYAIASWLKFFRHPLFNIVVIGDEEEYLKDEEGEEVPTVIAHVCTSDNPQVDLMEKLKIAIAAPEVADRFILAADDIFLVSPVTLADIETLKISKWVTEKSYTGVKAENYKRTSDLLRINLYPCYETHLPVVFEKEKWIELLEAYPQLSEGGYFFTSVYFRHFFLDFVPVILDWNEDIYLLPVISARPDENVFEKLIHQKKFLTTAQKGFSPWLQNYLACLYSRKNG</sequence>
<accession>A0A5J4S7Y9</accession>
<protein>
    <recommendedName>
        <fullName evidence="3">Glycosyltransferase 2-like domain-containing protein</fullName>
    </recommendedName>
</protein>
<feature type="region of interest" description="Disordered" evidence="1">
    <location>
        <begin position="1"/>
        <end position="21"/>
    </location>
</feature>
<comment type="caution">
    <text evidence="2">The sequence shown here is derived from an EMBL/GenBank/DDBJ whole genome shotgun (WGS) entry which is preliminary data.</text>
</comment>
<evidence type="ECO:0000313" key="2">
    <source>
        <dbReference type="EMBL" id="KAA6342249.1"/>
    </source>
</evidence>
<gene>
    <name evidence="2" type="ORF">EZS27_009979</name>
</gene>
<dbReference type="AlphaFoldDB" id="A0A5J4S7Y9"/>
<evidence type="ECO:0008006" key="3">
    <source>
        <dbReference type="Google" id="ProtNLM"/>
    </source>
</evidence>
<organism evidence="2">
    <name type="scientific">termite gut metagenome</name>
    <dbReference type="NCBI Taxonomy" id="433724"/>
    <lineage>
        <taxon>unclassified sequences</taxon>
        <taxon>metagenomes</taxon>
        <taxon>organismal metagenomes</taxon>
    </lineage>
</organism>
<feature type="compositionally biased region" description="Basic and acidic residues" evidence="1">
    <location>
        <begin position="1"/>
        <end position="17"/>
    </location>
</feature>
<evidence type="ECO:0000256" key="1">
    <source>
        <dbReference type="SAM" id="MobiDB-lite"/>
    </source>
</evidence>